<proteinExistence type="predicted"/>
<name>A0A330H8D0_9HYPH</name>
<dbReference type="EMBL" id="QMBP01000022">
    <property type="protein sequence ID" value="RAZ84655.1"/>
    <property type="molecule type" value="Genomic_DNA"/>
</dbReference>
<sequence length="207" mass="21971">MRFLSLLLLIVGAAIGIFYPWAMSNFSGHAIGTWRVYEAGRFRPVTVQLAASDAPVRVLVDLTARAERLAGQQRTLLTLTAASGGRTALASTLSFNHTDNPRQVSPQLPDKIFRDEAGVIEAVTPGPYVFTVGPGDADGIDMRAVDLILRAGTGSIDERAQPAGYTLMGVGVAGLALSLVFGRRGGPPQNPNSQPPPPRWGRNGSPR</sequence>
<gene>
    <name evidence="2" type="ORF">DPM33_30845</name>
</gene>
<dbReference type="Proteomes" id="UP000251558">
    <property type="component" value="Unassembled WGS sequence"/>
</dbReference>
<feature type="region of interest" description="Disordered" evidence="1">
    <location>
        <begin position="183"/>
        <end position="207"/>
    </location>
</feature>
<protein>
    <submittedName>
        <fullName evidence="2">Uncharacterized protein</fullName>
    </submittedName>
</protein>
<dbReference type="RefSeq" id="WP_112101134.1">
    <property type="nucleotide sequence ID" value="NZ_QMBP01000022.1"/>
</dbReference>
<keyword evidence="3" id="KW-1185">Reference proteome</keyword>
<feature type="compositionally biased region" description="Pro residues" evidence="1">
    <location>
        <begin position="188"/>
        <end position="199"/>
    </location>
</feature>
<reference evidence="2 3" key="1">
    <citation type="submission" date="2018-07" db="EMBL/GenBank/DDBJ databases">
        <title>Diversity of Mesorhizobium strains in Brazil.</title>
        <authorList>
            <person name="Helene L.C.F."/>
            <person name="Dall'Agnol R."/>
            <person name="Delamuta J.R.M."/>
            <person name="Hungria M."/>
        </authorList>
    </citation>
    <scope>NUCLEOTIDE SEQUENCE [LARGE SCALE GENOMIC DNA]</scope>
    <source>
        <strain evidence="2 3">AC99b</strain>
    </source>
</reference>
<evidence type="ECO:0000313" key="2">
    <source>
        <dbReference type="EMBL" id="RAZ84655.1"/>
    </source>
</evidence>
<evidence type="ECO:0000313" key="3">
    <source>
        <dbReference type="Proteomes" id="UP000251558"/>
    </source>
</evidence>
<dbReference type="AlphaFoldDB" id="A0A330H8D0"/>
<evidence type="ECO:0000256" key="1">
    <source>
        <dbReference type="SAM" id="MobiDB-lite"/>
    </source>
</evidence>
<organism evidence="2 3">
    <name type="scientific">Mesorhizobium hawassense</name>
    <dbReference type="NCBI Taxonomy" id="1209954"/>
    <lineage>
        <taxon>Bacteria</taxon>
        <taxon>Pseudomonadati</taxon>
        <taxon>Pseudomonadota</taxon>
        <taxon>Alphaproteobacteria</taxon>
        <taxon>Hyphomicrobiales</taxon>
        <taxon>Phyllobacteriaceae</taxon>
        <taxon>Mesorhizobium</taxon>
    </lineage>
</organism>
<dbReference type="OrthoDB" id="8099241at2"/>
<accession>A0A330H8D0</accession>
<comment type="caution">
    <text evidence="2">The sequence shown here is derived from an EMBL/GenBank/DDBJ whole genome shotgun (WGS) entry which is preliminary data.</text>
</comment>